<dbReference type="EMBL" id="FTOT01000006">
    <property type="protein sequence ID" value="SIT14874.1"/>
    <property type="molecule type" value="Genomic_DNA"/>
</dbReference>
<organism evidence="3 4">
    <name type="scientific">Gemmobacter megaterium</name>
    <dbReference type="NCBI Taxonomy" id="1086013"/>
    <lineage>
        <taxon>Bacteria</taxon>
        <taxon>Pseudomonadati</taxon>
        <taxon>Pseudomonadota</taxon>
        <taxon>Alphaproteobacteria</taxon>
        <taxon>Rhodobacterales</taxon>
        <taxon>Paracoccaceae</taxon>
        <taxon>Gemmobacter</taxon>
    </lineage>
</organism>
<dbReference type="Pfam" id="PF05239">
    <property type="entry name" value="PRC"/>
    <property type="match status" value="2"/>
</dbReference>
<dbReference type="SUPFAM" id="SSF50346">
    <property type="entry name" value="PRC-barrel domain"/>
    <property type="match status" value="2"/>
</dbReference>
<dbReference type="OrthoDB" id="7876889at2"/>
<feature type="chain" id="PRO_5012230357" evidence="1">
    <location>
        <begin position="21"/>
        <end position="307"/>
    </location>
</feature>
<dbReference type="InterPro" id="IPR011033">
    <property type="entry name" value="PRC_barrel-like_sf"/>
</dbReference>
<proteinExistence type="predicted"/>
<name>A0A1N7PW79_9RHOB</name>
<dbReference type="Proteomes" id="UP000186141">
    <property type="component" value="Unassembled WGS sequence"/>
</dbReference>
<dbReference type="Gene3D" id="2.30.30.240">
    <property type="entry name" value="PRC-barrel domain"/>
    <property type="match status" value="2"/>
</dbReference>
<reference evidence="3 4" key="1">
    <citation type="submission" date="2017-01" db="EMBL/GenBank/DDBJ databases">
        <authorList>
            <person name="Mah S.A."/>
            <person name="Swanson W.J."/>
            <person name="Moy G.W."/>
            <person name="Vacquier V.D."/>
        </authorList>
    </citation>
    <scope>NUCLEOTIDE SEQUENCE [LARGE SCALE GENOMIC DNA]</scope>
    <source>
        <strain evidence="3 4">DSM 26375</strain>
    </source>
</reference>
<dbReference type="InterPro" id="IPR027275">
    <property type="entry name" value="PRC-brl_dom"/>
</dbReference>
<gene>
    <name evidence="3" type="ORF">SAMN05421774_106197</name>
</gene>
<feature type="signal peptide" evidence="1">
    <location>
        <begin position="1"/>
        <end position="20"/>
    </location>
</feature>
<dbReference type="STRING" id="1086013.SAMN05421774_106197"/>
<evidence type="ECO:0000313" key="3">
    <source>
        <dbReference type="EMBL" id="SIT14874.1"/>
    </source>
</evidence>
<evidence type="ECO:0000256" key="1">
    <source>
        <dbReference type="SAM" id="SignalP"/>
    </source>
</evidence>
<evidence type="ECO:0000259" key="2">
    <source>
        <dbReference type="Pfam" id="PF05239"/>
    </source>
</evidence>
<dbReference type="AlphaFoldDB" id="A0A1N7PW79"/>
<dbReference type="PANTHER" id="PTHR36505:SF1">
    <property type="entry name" value="BLR1072 PROTEIN"/>
    <property type="match status" value="1"/>
</dbReference>
<sequence length="307" mass="32138">MKNLMLTTAIVLTTAGGVMAQTTAPATTTAETTATTPVATNVPGFRASDFDGMNLYTLNPEVVTELRAQQSPNPSWDERTARWTSGETFIAGRDQWEDIGAINDIVMSQDGEVRGVLLDIGGFLGIGARTVMVDMDSLYFVADTATPEDLGDFFVVASMSREQLEALPEWDEESLRIGYAWDGASADPAMGSTAPMAAAPGMATDAPTATAPMTDGMAMAPTAEELTGADVHDMAGESIGTVSDLMLEGDAVTGALIDVGGFLGIGSHSVVVPVDALVIVRDADNSVERVETSLTRAQLEGMPKHEG</sequence>
<feature type="domain" description="PRC-barrel" evidence="2">
    <location>
        <begin position="224"/>
        <end position="281"/>
    </location>
</feature>
<feature type="domain" description="PRC-barrel" evidence="2">
    <location>
        <begin position="97"/>
        <end position="136"/>
    </location>
</feature>
<protein>
    <submittedName>
        <fullName evidence="3">Sporulation protein YlmC, PRC-barrel domain family</fullName>
    </submittedName>
</protein>
<accession>A0A1N7PW79</accession>
<keyword evidence="4" id="KW-1185">Reference proteome</keyword>
<keyword evidence="1" id="KW-0732">Signal</keyword>
<dbReference type="RefSeq" id="WP_076532766.1">
    <property type="nucleotide sequence ID" value="NZ_BMEH01000006.1"/>
</dbReference>
<evidence type="ECO:0000313" key="4">
    <source>
        <dbReference type="Proteomes" id="UP000186141"/>
    </source>
</evidence>
<dbReference type="PANTHER" id="PTHR36505">
    <property type="entry name" value="BLR1072 PROTEIN"/>
    <property type="match status" value="1"/>
</dbReference>